<dbReference type="RefSeq" id="WP_385859789.1">
    <property type="nucleotide sequence ID" value="NZ_JBHMAR010000042.1"/>
</dbReference>
<comment type="caution">
    <text evidence="2">The sequence shown here is derived from an EMBL/GenBank/DDBJ whole genome shotgun (WGS) entry which is preliminary data.</text>
</comment>
<feature type="region of interest" description="Disordered" evidence="1">
    <location>
        <begin position="415"/>
        <end position="568"/>
    </location>
</feature>
<sequence length="1395" mass="145071">MAGRGPRDAGHTADAPLLPDTRLVLVADPAGRPRGLGFLADHHGTLITAHETVAGLPSLLLRTADGRSDDITADAVTPLPHRALALVRTDGLGRRPLPITARDTIDAGTYVHVPAGCLREARVLGATGADHTADGRRHRLDDALELAIGTAGRDALRPGGGAAGAPVLDAATGAVVGVVATALTAGHTAAAFAVPLRPADGPLADLLARNAATVPAYGADLNLAGVLELTATSVGQDGPADGRTTDVEPVERAAVLREFAEFTAGDAAVLALVGPPGSGRTTELAAFAARRAQDRDPAPTLWLRGADLREDDTGIADAARRALTRAARIVAVSCDTALEWPETTPSGEGACAGLPRPGSPGEAAACGCGGGGGAGGAAACGCGGGAGAGGAAACGGRPTGPGPCGPTVHGSGGGGAWSPAGHGRSGDVPHDDLFVRTGTGGPDGRAARGGRDGRPGDPAAPASGAVSPGDASDLGPRAGLGHVPSAGSGHAPCAGNLHDQADHRSHALDVPPAPGAQGRVPVTPPAPGMQGRVPTPTASGPQYPVPAALPTPGPLPAAPAPPADPAACPRDEAPVGFDPARPARLARDAGRPLVLLLDGPEEMPPVLAHRLDEWTAGTAEWLRQSGARLVVACRDEYWEGAGARFPRELLHAGRDHRDDTLPPCVRLGDLEADEARLARQRYRVPEDALAAPDARHPLALRLYAEVRAALPQAPRVRVDRHDVFAAHLDLLCLRVAVRLAAGNGLRGTAVRRLAAKVAGQVHEAARRSLGPGQGELDREAFEAVFPWGPAPDRLGGGTGWASAVLTEGLLVPAGTGYRFAHEELADWLQGIHLDLDEALRALVHRGRHEAHPLPVPHHRIGPVVEALLLLARQHGTRRLALRLDELVEALDADPDSWWAARLLTEVLTRVPDATPYLGVLRDLADRIADRRLPPARFAPAFWTGLRLRDADRFDLLRRLVLADSAPQPGGTPRCLDSVARLLATDPAAVQPHLMVWFDDDRPLPATPHATVATAAQALLHTHRHRALDALIELLLDRAHPRADELLAVLAEDEPSALCRAVDRWAHDERPERRAAAVTHGLRTAPHVRTDADRELLRYAALALLARADAAALHGGALALLVRDPATRAHHLPQALRRFAAGDPQLPPAALLTALTTHPDAVLDAFRTRLAGPTAGAALQALAEVAETGPARRIAGLVQEAAGLRPDAADDIAAYVGTRLEHGPRARADLLPLVTGLLADAPERVRAALATVLAAPGTPASTPLRRELRELLLSREQDPGVLAALLHAAAYHGDHHTNHPNPPDHTNHMDHPDHPDRQGDDAELRGLLHRTGLLLIRTPEGAARLDHGLADLARHVPGFAARLARWLAESPGEWATLLGPGARRAVEDLAGVRVPV</sequence>
<evidence type="ECO:0000256" key="1">
    <source>
        <dbReference type="SAM" id="MobiDB-lite"/>
    </source>
</evidence>
<feature type="region of interest" description="Disordered" evidence="1">
    <location>
        <begin position="1292"/>
        <end position="1320"/>
    </location>
</feature>
<keyword evidence="3" id="KW-1185">Reference proteome</keyword>
<dbReference type="Gene3D" id="2.40.10.120">
    <property type="match status" value="1"/>
</dbReference>
<dbReference type="SUPFAM" id="SSF50494">
    <property type="entry name" value="Trypsin-like serine proteases"/>
    <property type="match status" value="1"/>
</dbReference>
<reference evidence="2 3" key="1">
    <citation type="submission" date="2024-09" db="EMBL/GenBank/DDBJ databases">
        <authorList>
            <person name="Sun Q."/>
            <person name="Mori K."/>
        </authorList>
    </citation>
    <scope>NUCLEOTIDE SEQUENCE [LARGE SCALE GENOMIC DNA]</scope>
    <source>
        <strain evidence="2 3">JCM 10918</strain>
    </source>
</reference>
<dbReference type="InterPro" id="IPR027417">
    <property type="entry name" value="P-loop_NTPase"/>
</dbReference>
<feature type="compositionally biased region" description="Basic and acidic residues" evidence="1">
    <location>
        <begin position="445"/>
        <end position="455"/>
    </location>
</feature>
<evidence type="ECO:0000313" key="3">
    <source>
        <dbReference type="Proteomes" id="UP001589703"/>
    </source>
</evidence>
<dbReference type="InterPro" id="IPR009003">
    <property type="entry name" value="Peptidase_S1_PA"/>
</dbReference>
<accession>A0ABV5VK31</accession>
<protein>
    <recommendedName>
        <fullName evidence="4">Serine protease</fullName>
    </recommendedName>
</protein>
<dbReference type="EMBL" id="JBHMAR010000042">
    <property type="protein sequence ID" value="MFB9738186.1"/>
    <property type="molecule type" value="Genomic_DNA"/>
</dbReference>
<evidence type="ECO:0008006" key="4">
    <source>
        <dbReference type="Google" id="ProtNLM"/>
    </source>
</evidence>
<feature type="compositionally biased region" description="Low complexity" evidence="1">
    <location>
        <begin position="456"/>
        <end position="473"/>
    </location>
</feature>
<name>A0ABV5VK31_9ACTN</name>
<gene>
    <name evidence="2" type="ORF">ACFFRO_24185</name>
</gene>
<feature type="compositionally biased region" description="Basic and acidic residues" evidence="1">
    <location>
        <begin position="1304"/>
        <end position="1320"/>
    </location>
</feature>
<organism evidence="2 3">
    <name type="scientific">Streptomyces thermocoprophilus</name>
    <dbReference type="NCBI Taxonomy" id="78356"/>
    <lineage>
        <taxon>Bacteria</taxon>
        <taxon>Bacillati</taxon>
        <taxon>Actinomycetota</taxon>
        <taxon>Actinomycetes</taxon>
        <taxon>Kitasatosporales</taxon>
        <taxon>Streptomycetaceae</taxon>
        <taxon>Streptomyces</taxon>
    </lineage>
</organism>
<proteinExistence type="predicted"/>
<evidence type="ECO:0000313" key="2">
    <source>
        <dbReference type="EMBL" id="MFB9738186.1"/>
    </source>
</evidence>
<dbReference type="SUPFAM" id="SSF52540">
    <property type="entry name" value="P-loop containing nucleoside triphosphate hydrolases"/>
    <property type="match status" value="1"/>
</dbReference>
<dbReference type="Proteomes" id="UP001589703">
    <property type="component" value="Unassembled WGS sequence"/>
</dbReference>
<feature type="compositionally biased region" description="Basic and acidic residues" evidence="1">
    <location>
        <begin position="424"/>
        <end position="434"/>
    </location>
</feature>
<feature type="compositionally biased region" description="Pro residues" evidence="1">
    <location>
        <begin position="543"/>
        <end position="564"/>
    </location>
</feature>